<dbReference type="EMBL" id="JAIMJA010000045">
    <property type="protein sequence ID" value="MCE2597356.1"/>
    <property type="molecule type" value="Genomic_DNA"/>
</dbReference>
<proteinExistence type="inferred from homology"/>
<accession>A0ABS8WI70</accession>
<keyword evidence="3" id="KW-0813">Transport</keyword>
<organism evidence="9 10">
    <name type="scientific">Motilimonas cestriensis</name>
    <dbReference type="NCBI Taxonomy" id="2742685"/>
    <lineage>
        <taxon>Bacteria</taxon>
        <taxon>Pseudomonadati</taxon>
        <taxon>Pseudomonadota</taxon>
        <taxon>Gammaproteobacteria</taxon>
        <taxon>Alteromonadales</taxon>
        <taxon>Alteromonadales genera incertae sedis</taxon>
        <taxon>Motilimonas</taxon>
    </lineage>
</organism>
<dbReference type="RefSeq" id="WP_233055095.1">
    <property type="nucleotide sequence ID" value="NZ_JAIMJA010000045.1"/>
</dbReference>
<comment type="similarity">
    <text evidence="2">Belongs to the binding-protein-dependent transport system permease family. FecCD subfamily.</text>
</comment>
<evidence type="ECO:0000256" key="6">
    <source>
        <dbReference type="ARBA" id="ARBA00022989"/>
    </source>
</evidence>
<feature type="transmembrane region" description="Helical" evidence="8">
    <location>
        <begin position="93"/>
        <end position="115"/>
    </location>
</feature>
<comment type="subcellular location">
    <subcellularLocation>
        <location evidence="1">Cell membrane</location>
        <topology evidence="1">Multi-pass membrane protein</topology>
    </subcellularLocation>
</comment>
<comment type="caution">
    <text evidence="9">The sequence shown here is derived from an EMBL/GenBank/DDBJ whole genome shotgun (WGS) entry which is preliminary data.</text>
</comment>
<gene>
    <name evidence="9" type="ORF">K6Y31_21525</name>
</gene>
<evidence type="ECO:0000256" key="4">
    <source>
        <dbReference type="ARBA" id="ARBA00022475"/>
    </source>
</evidence>
<evidence type="ECO:0000256" key="8">
    <source>
        <dbReference type="SAM" id="Phobius"/>
    </source>
</evidence>
<dbReference type="SUPFAM" id="SSF81345">
    <property type="entry name" value="ABC transporter involved in vitamin B12 uptake, BtuC"/>
    <property type="match status" value="1"/>
</dbReference>
<evidence type="ECO:0000256" key="1">
    <source>
        <dbReference type="ARBA" id="ARBA00004651"/>
    </source>
</evidence>
<dbReference type="PANTHER" id="PTHR30472">
    <property type="entry name" value="FERRIC ENTEROBACTIN TRANSPORT SYSTEM PERMEASE PROTEIN"/>
    <property type="match status" value="1"/>
</dbReference>
<keyword evidence="7 8" id="KW-0472">Membrane</keyword>
<evidence type="ECO:0000256" key="2">
    <source>
        <dbReference type="ARBA" id="ARBA00007935"/>
    </source>
</evidence>
<dbReference type="CDD" id="cd06550">
    <property type="entry name" value="TM_ABC_iron-siderophores_like"/>
    <property type="match status" value="1"/>
</dbReference>
<feature type="transmembrane region" description="Helical" evidence="8">
    <location>
        <begin position="121"/>
        <end position="144"/>
    </location>
</feature>
<feature type="transmembrane region" description="Helical" evidence="8">
    <location>
        <begin position="61"/>
        <end position="81"/>
    </location>
</feature>
<feature type="transmembrane region" description="Helical" evidence="8">
    <location>
        <begin position="12"/>
        <end position="34"/>
    </location>
</feature>
<sequence length="342" mass="35847">MLIVRYQTRHIFVPTGLLLLAAAIGSIFIGPLPISIQQAIKALLNQEVAPHVSLVMQQVRVPRMLLCLAIGAILALSGTVMQGLFRNPLADPGIIGVSGGAALGAALAIVIFAPLAEFYPLLLTLGTVPVFAFFGGSLVTFLVYQLGSNQHGTSVAIMLLAGVAISALAGAALGLLNYYADEQALRDLALWSMGSMAGATWPNIALAWATLTTLFVCFRQDANKLNAFLLGEPEARHMGIQVEVLKRRLILLCAAGVGISVSLCGMIGFVGLIIPHLGRMLVGPNHTLLLPLSALLGGLLLLIADTVSRVIVAPAELPVGIITALAGAPFFIALLFQQRGKI</sequence>
<feature type="transmembrane region" description="Helical" evidence="8">
    <location>
        <begin position="286"/>
        <end position="304"/>
    </location>
</feature>
<feature type="transmembrane region" description="Helical" evidence="8">
    <location>
        <begin position="200"/>
        <end position="218"/>
    </location>
</feature>
<dbReference type="Gene3D" id="1.10.3470.10">
    <property type="entry name" value="ABC transporter involved in vitamin B12 uptake, BtuC"/>
    <property type="match status" value="1"/>
</dbReference>
<reference evidence="9 10" key="1">
    <citation type="journal article" date="2022" name="Environ. Microbiol. Rep.">
        <title>Eco-phylogenetic analyses reveal divergent evolution of vitamin B12 metabolism in the marine bacterial family 'Psychromonadaceae'.</title>
        <authorList>
            <person name="Jin X."/>
            <person name="Yang Y."/>
            <person name="Cao H."/>
            <person name="Gao B."/>
            <person name="Zhao Z."/>
        </authorList>
    </citation>
    <scope>NUCLEOTIDE SEQUENCE [LARGE SCALE GENOMIC DNA]</scope>
    <source>
        <strain evidence="9 10">MKS20</strain>
    </source>
</reference>
<keyword evidence="10" id="KW-1185">Reference proteome</keyword>
<evidence type="ECO:0000256" key="7">
    <source>
        <dbReference type="ARBA" id="ARBA00023136"/>
    </source>
</evidence>
<evidence type="ECO:0000313" key="9">
    <source>
        <dbReference type="EMBL" id="MCE2597356.1"/>
    </source>
</evidence>
<dbReference type="InterPro" id="IPR000522">
    <property type="entry name" value="ABC_transptr_permease_BtuC"/>
</dbReference>
<keyword evidence="6 8" id="KW-1133">Transmembrane helix</keyword>
<keyword evidence="5 8" id="KW-0812">Transmembrane</keyword>
<feature type="transmembrane region" description="Helical" evidence="8">
    <location>
        <begin position="316"/>
        <end position="336"/>
    </location>
</feature>
<name>A0ABS8WI70_9GAMM</name>
<evidence type="ECO:0000313" key="10">
    <source>
        <dbReference type="Proteomes" id="UP001201273"/>
    </source>
</evidence>
<feature type="transmembrane region" description="Helical" evidence="8">
    <location>
        <begin position="156"/>
        <end position="180"/>
    </location>
</feature>
<evidence type="ECO:0000256" key="3">
    <source>
        <dbReference type="ARBA" id="ARBA00022448"/>
    </source>
</evidence>
<dbReference type="Pfam" id="PF01032">
    <property type="entry name" value="FecCD"/>
    <property type="match status" value="1"/>
</dbReference>
<feature type="transmembrane region" description="Helical" evidence="8">
    <location>
        <begin position="249"/>
        <end position="274"/>
    </location>
</feature>
<dbReference type="InterPro" id="IPR037294">
    <property type="entry name" value="ABC_BtuC-like"/>
</dbReference>
<protein>
    <submittedName>
        <fullName evidence="9">Iron ABC transporter permease</fullName>
    </submittedName>
</protein>
<evidence type="ECO:0000256" key="5">
    <source>
        <dbReference type="ARBA" id="ARBA00022692"/>
    </source>
</evidence>
<keyword evidence="4" id="KW-1003">Cell membrane</keyword>
<dbReference type="PANTHER" id="PTHR30472:SF25">
    <property type="entry name" value="ABC TRANSPORTER PERMEASE PROTEIN MJ0876-RELATED"/>
    <property type="match status" value="1"/>
</dbReference>
<dbReference type="Proteomes" id="UP001201273">
    <property type="component" value="Unassembled WGS sequence"/>
</dbReference>